<dbReference type="SUPFAM" id="SSF52425">
    <property type="entry name" value="Cryptochrome/photolyase, N-terminal domain"/>
    <property type="match status" value="1"/>
</dbReference>
<dbReference type="GO" id="GO:0006950">
    <property type="term" value="P:response to stress"/>
    <property type="evidence" value="ECO:0007669"/>
    <property type="project" value="UniProtKB-ARBA"/>
</dbReference>
<feature type="region of interest" description="Disordered" evidence="6">
    <location>
        <begin position="1"/>
        <end position="35"/>
    </location>
</feature>
<comment type="cofactor">
    <cofactor evidence="2">
        <name>FAD</name>
        <dbReference type="ChEBI" id="CHEBI:57692"/>
    </cofactor>
</comment>
<evidence type="ECO:0000256" key="1">
    <source>
        <dbReference type="ARBA" id="ARBA00001932"/>
    </source>
</evidence>
<protein>
    <submittedName>
        <fullName evidence="8">Unannotated protein</fullName>
    </submittedName>
</protein>
<dbReference type="InterPro" id="IPR036134">
    <property type="entry name" value="Crypto/Photolyase_FAD-like_sf"/>
</dbReference>
<dbReference type="Pfam" id="PF00875">
    <property type="entry name" value="DNA_photolyase"/>
    <property type="match status" value="1"/>
</dbReference>
<accession>A0A6J7I7J4</accession>
<dbReference type="Gene3D" id="1.25.40.80">
    <property type="match status" value="1"/>
</dbReference>
<name>A0A6J7I7J4_9ZZZZ</name>
<dbReference type="InterPro" id="IPR006050">
    <property type="entry name" value="DNA_photolyase_N"/>
</dbReference>
<keyword evidence="3" id="KW-0285">Flavoprotein</keyword>
<keyword evidence="5" id="KW-0157">Chromophore</keyword>
<dbReference type="Gene3D" id="1.10.579.10">
    <property type="entry name" value="DNA Cyclobutane Dipyrimidine Photolyase, subunit A, domain 3"/>
    <property type="match status" value="1"/>
</dbReference>
<gene>
    <name evidence="8" type="ORF">UFOPK3752_00169</name>
</gene>
<reference evidence="8" key="1">
    <citation type="submission" date="2020-05" db="EMBL/GenBank/DDBJ databases">
        <authorList>
            <person name="Chiriac C."/>
            <person name="Salcher M."/>
            <person name="Ghai R."/>
            <person name="Kavagutti S V."/>
        </authorList>
    </citation>
    <scope>NUCLEOTIDE SEQUENCE</scope>
</reference>
<dbReference type="PANTHER" id="PTHR11455:SF9">
    <property type="entry name" value="CRYPTOCHROME CIRCADIAN CLOCK 5 ISOFORM X1"/>
    <property type="match status" value="1"/>
</dbReference>
<dbReference type="PROSITE" id="PS51645">
    <property type="entry name" value="PHR_CRY_ALPHA_BETA"/>
    <property type="match status" value="1"/>
</dbReference>
<dbReference type="AlphaFoldDB" id="A0A6J7I7J4"/>
<dbReference type="PRINTS" id="PR00147">
    <property type="entry name" value="DNAPHOTLYASE"/>
</dbReference>
<dbReference type="SUPFAM" id="SSF48173">
    <property type="entry name" value="Cryptochrome/photolyase FAD-binding domain"/>
    <property type="match status" value="1"/>
</dbReference>
<dbReference type="FunFam" id="1.10.579.10:FF:000003">
    <property type="entry name" value="Deoxyribodipyrimidine photo-lyase"/>
    <property type="match status" value="1"/>
</dbReference>
<dbReference type="GO" id="GO:0003677">
    <property type="term" value="F:DNA binding"/>
    <property type="evidence" value="ECO:0007669"/>
    <property type="project" value="TreeGrafter"/>
</dbReference>
<dbReference type="GO" id="GO:0009416">
    <property type="term" value="P:response to light stimulus"/>
    <property type="evidence" value="ECO:0007669"/>
    <property type="project" value="TreeGrafter"/>
</dbReference>
<evidence type="ECO:0000256" key="5">
    <source>
        <dbReference type="ARBA" id="ARBA00022991"/>
    </source>
</evidence>
<dbReference type="InterPro" id="IPR014729">
    <property type="entry name" value="Rossmann-like_a/b/a_fold"/>
</dbReference>
<dbReference type="Gene3D" id="3.40.50.620">
    <property type="entry name" value="HUPs"/>
    <property type="match status" value="1"/>
</dbReference>
<dbReference type="Pfam" id="PF03441">
    <property type="entry name" value="FAD_binding_7"/>
    <property type="match status" value="1"/>
</dbReference>
<organism evidence="8">
    <name type="scientific">freshwater metagenome</name>
    <dbReference type="NCBI Taxonomy" id="449393"/>
    <lineage>
        <taxon>unclassified sequences</taxon>
        <taxon>metagenomes</taxon>
        <taxon>ecological metagenomes</taxon>
    </lineage>
</organism>
<evidence type="ECO:0000313" key="8">
    <source>
        <dbReference type="EMBL" id="CAB4926594.1"/>
    </source>
</evidence>
<dbReference type="GO" id="GO:0071949">
    <property type="term" value="F:FAD binding"/>
    <property type="evidence" value="ECO:0007669"/>
    <property type="project" value="TreeGrafter"/>
</dbReference>
<evidence type="ECO:0000256" key="4">
    <source>
        <dbReference type="ARBA" id="ARBA00022827"/>
    </source>
</evidence>
<dbReference type="PANTHER" id="PTHR11455">
    <property type="entry name" value="CRYPTOCHROME"/>
    <property type="match status" value="1"/>
</dbReference>
<dbReference type="EMBL" id="CAFBND010000004">
    <property type="protein sequence ID" value="CAB4926594.1"/>
    <property type="molecule type" value="Genomic_DNA"/>
</dbReference>
<dbReference type="InterPro" id="IPR036155">
    <property type="entry name" value="Crypto/Photolyase_N_sf"/>
</dbReference>
<dbReference type="InterPro" id="IPR005101">
    <property type="entry name" value="Cryptochr/Photolyase_FAD-bd"/>
</dbReference>
<evidence type="ECO:0000256" key="3">
    <source>
        <dbReference type="ARBA" id="ARBA00022630"/>
    </source>
</evidence>
<evidence type="ECO:0000256" key="2">
    <source>
        <dbReference type="ARBA" id="ARBA00001974"/>
    </source>
</evidence>
<sequence>MPILSQRRPMQKRPEPGIGSCQLPTRPTRGRGQAAGSRVRAYSLAVPSVLWFRRDLRLVDNPALLAARDAAGDDEVVALFVLDPRLWTPAGDVRRAWLSRSLHRLDAALEGRLLVRHGDPVAVVPAVAAAARASTVHIAADYGPYGAQRDHDVETALLGAGRELVRTGSPYAVAPGRVRKADGTPYRVYTPFYRAWCEHGWRAPAADPERWPDWRIDDAGPLACEGIPDAPELGNIVLVDRDAGAVRRHWDAFRSNDLASYDEQRDRADLAGTSDLSAHLRWGEIHPRTILADLDDSPAHTVFRKEIAWREFYADVLHHTPSSARTWLAPRFAEMEYDNGPEADRRFEAWCQGRTGFPFVDAGMRQLLAEGWMHNRVRMVTASFLVKDLHLPWQRGARWFMRNLRDGDIASNQHGWQWVAGSGTDASPYFRIFNPITQGLRFDPEGDYVRRYVPELRSLPGKSAHEPWKNSLLLAGDYPEPVVDHAEERVESLRRYSALPPR</sequence>
<dbReference type="InterPro" id="IPR018394">
    <property type="entry name" value="DNA_photolyase_1_CS_C"/>
</dbReference>
<evidence type="ECO:0000259" key="7">
    <source>
        <dbReference type="PROSITE" id="PS51645"/>
    </source>
</evidence>
<keyword evidence="4" id="KW-0274">FAD</keyword>
<comment type="cofactor">
    <cofactor evidence="1">
        <name>(6R)-5,10-methylene-5,6,7,8-tetrahydrofolate</name>
        <dbReference type="ChEBI" id="CHEBI:15636"/>
    </cofactor>
</comment>
<dbReference type="InterPro" id="IPR002081">
    <property type="entry name" value="Cryptochrome/DNA_photolyase_1"/>
</dbReference>
<feature type="domain" description="Photolyase/cryptochrome alpha/beta" evidence="7">
    <location>
        <begin position="46"/>
        <end position="172"/>
    </location>
</feature>
<evidence type="ECO:0000256" key="6">
    <source>
        <dbReference type="SAM" id="MobiDB-lite"/>
    </source>
</evidence>
<dbReference type="GO" id="GO:0003904">
    <property type="term" value="F:deoxyribodipyrimidine photo-lyase activity"/>
    <property type="evidence" value="ECO:0007669"/>
    <property type="project" value="TreeGrafter"/>
</dbReference>
<dbReference type="PROSITE" id="PS00691">
    <property type="entry name" value="DNA_PHOTOLYASES_1_2"/>
    <property type="match status" value="1"/>
</dbReference>
<dbReference type="GO" id="GO:0006139">
    <property type="term" value="P:nucleobase-containing compound metabolic process"/>
    <property type="evidence" value="ECO:0007669"/>
    <property type="project" value="UniProtKB-ARBA"/>
</dbReference>
<proteinExistence type="predicted"/>